<evidence type="ECO:0000256" key="6">
    <source>
        <dbReference type="ARBA" id="ARBA00023136"/>
    </source>
</evidence>
<dbReference type="SUPFAM" id="SSF161098">
    <property type="entry name" value="MetI-like"/>
    <property type="match status" value="1"/>
</dbReference>
<dbReference type="PANTHER" id="PTHR30193:SF37">
    <property type="entry name" value="INNER MEMBRANE ABC TRANSPORTER PERMEASE PROTEIN YCJO"/>
    <property type="match status" value="1"/>
</dbReference>
<keyword evidence="5 7" id="KW-1133">Transmembrane helix</keyword>
<evidence type="ECO:0000259" key="8">
    <source>
        <dbReference type="PROSITE" id="PS50928"/>
    </source>
</evidence>
<evidence type="ECO:0000256" key="1">
    <source>
        <dbReference type="ARBA" id="ARBA00004651"/>
    </source>
</evidence>
<comment type="subcellular location">
    <subcellularLocation>
        <location evidence="1 7">Cell membrane</location>
        <topology evidence="1 7">Multi-pass membrane protein</topology>
    </subcellularLocation>
</comment>
<evidence type="ECO:0000313" key="9">
    <source>
        <dbReference type="EMBL" id="NHN35635.1"/>
    </source>
</evidence>
<dbReference type="Gene3D" id="1.10.3720.10">
    <property type="entry name" value="MetI-like"/>
    <property type="match status" value="1"/>
</dbReference>
<evidence type="ECO:0000256" key="4">
    <source>
        <dbReference type="ARBA" id="ARBA00022692"/>
    </source>
</evidence>
<accession>A0ABX0JJE6</accession>
<feature type="transmembrane region" description="Helical" evidence="7">
    <location>
        <begin position="15"/>
        <end position="41"/>
    </location>
</feature>
<evidence type="ECO:0000256" key="7">
    <source>
        <dbReference type="RuleBase" id="RU363032"/>
    </source>
</evidence>
<dbReference type="RefSeq" id="WP_166158813.1">
    <property type="nucleotide sequence ID" value="NZ_JAAOIW010000054.1"/>
</dbReference>
<sequence>LFGVQGPSWLTSTVWAMPAVILTSVWKGLGFSMLIFLAGLQSISIDYYEAAEIDGARSIDKFWYVTVPLLSPTTFFVTVMSFIGSFQVFDSVFLMTEGGPARSTSVIVHYLYENAFMYFRMGYASAMAYILFFMVFAITMIQFWRQKKWGN</sequence>
<keyword evidence="4 7" id="KW-0812">Transmembrane</keyword>
<feature type="transmembrane region" description="Helical" evidence="7">
    <location>
        <begin position="62"/>
        <end position="86"/>
    </location>
</feature>
<evidence type="ECO:0000256" key="5">
    <source>
        <dbReference type="ARBA" id="ARBA00022989"/>
    </source>
</evidence>
<comment type="caution">
    <text evidence="9">The sequence shown here is derived from an EMBL/GenBank/DDBJ whole genome shotgun (WGS) entry which is preliminary data.</text>
</comment>
<keyword evidence="6 7" id="KW-0472">Membrane</keyword>
<feature type="non-terminal residue" evidence="9">
    <location>
        <position position="1"/>
    </location>
</feature>
<name>A0ABX0JJE6_9BACL</name>
<dbReference type="InterPro" id="IPR000515">
    <property type="entry name" value="MetI-like"/>
</dbReference>
<feature type="domain" description="ABC transmembrane type-1" evidence="8">
    <location>
        <begin position="1"/>
        <end position="142"/>
    </location>
</feature>
<comment type="similarity">
    <text evidence="7">Belongs to the binding-protein-dependent transport system permease family.</text>
</comment>
<protein>
    <submittedName>
        <fullName evidence="9">Sugar ABC transporter permease</fullName>
    </submittedName>
</protein>
<proteinExistence type="inferred from homology"/>
<organism evidence="9 10">
    <name type="scientific">Paenibacillus agricola</name>
    <dbReference type="NCBI Taxonomy" id="2716264"/>
    <lineage>
        <taxon>Bacteria</taxon>
        <taxon>Bacillati</taxon>
        <taxon>Bacillota</taxon>
        <taxon>Bacilli</taxon>
        <taxon>Bacillales</taxon>
        <taxon>Paenibacillaceae</taxon>
        <taxon>Paenibacillus</taxon>
    </lineage>
</organism>
<evidence type="ECO:0000313" key="10">
    <source>
        <dbReference type="Proteomes" id="UP001165962"/>
    </source>
</evidence>
<keyword evidence="2 7" id="KW-0813">Transport</keyword>
<dbReference type="Proteomes" id="UP001165962">
    <property type="component" value="Unassembled WGS sequence"/>
</dbReference>
<keyword evidence="3" id="KW-1003">Cell membrane</keyword>
<keyword evidence="10" id="KW-1185">Reference proteome</keyword>
<dbReference type="EMBL" id="JAAOIW010000054">
    <property type="protein sequence ID" value="NHN35635.1"/>
    <property type="molecule type" value="Genomic_DNA"/>
</dbReference>
<gene>
    <name evidence="9" type="ORF">G9U52_38860</name>
</gene>
<dbReference type="Pfam" id="PF00528">
    <property type="entry name" value="BPD_transp_1"/>
    <property type="match status" value="1"/>
</dbReference>
<dbReference type="CDD" id="cd06261">
    <property type="entry name" value="TM_PBP2"/>
    <property type="match status" value="1"/>
</dbReference>
<evidence type="ECO:0000256" key="3">
    <source>
        <dbReference type="ARBA" id="ARBA00022475"/>
    </source>
</evidence>
<evidence type="ECO:0000256" key="2">
    <source>
        <dbReference type="ARBA" id="ARBA00022448"/>
    </source>
</evidence>
<dbReference type="PROSITE" id="PS50928">
    <property type="entry name" value="ABC_TM1"/>
    <property type="match status" value="1"/>
</dbReference>
<reference evidence="9" key="1">
    <citation type="submission" date="2020-03" db="EMBL/GenBank/DDBJ databases">
        <title>Draft sequencing of Paenibacilllus sp. S3N08.</title>
        <authorList>
            <person name="Kim D.-U."/>
        </authorList>
    </citation>
    <scope>NUCLEOTIDE SEQUENCE</scope>
    <source>
        <strain evidence="9">S3N08</strain>
    </source>
</reference>
<dbReference type="InterPro" id="IPR051393">
    <property type="entry name" value="ABC_transporter_permease"/>
</dbReference>
<dbReference type="PANTHER" id="PTHR30193">
    <property type="entry name" value="ABC TRANSPORTER PERMEASE PROTEIN"/>
    <property type="match status" value="1"/>
</dbReference>
<feature type="transmembrane region" description="Helical" evidence="7">
    <location>
        <begin position="121"/>
        <end position="144"/>
    </location>
</feature>
<dbReference type="InterPro" id="IPR035906">
    <property type="entry name" value="MetI-like_sf"/>
</dbReference>